<proteinExistence type="inferred from homology"/>
<dbReference type="Proteomes" id="UP001244011">
    <property type="component" value="Unassembled WGS sequence"/>
</dbReference>
<accession>A0AAJ0C7J8</accession>
<dbReference type="HAMAP" id="MF_00391">
    <property type="entry name" value="Ribosomal_bL34"/>
    <property type="match status" value="1"/>
</dbReference>
<keyword evidence="2" id="KW-0689">Ribosomal protein</keyword>
<dbReference type="NCBIfam" id="TIGR01030">
    <property type="entry name" value="rpmH_bact"/>
    <property type="match status" value="1"/>
</dbReference>
<dbReference type="RefSeq" id="XP_060286661.1">
    <property type="nucleotide sequence ID" value="XM_060423155.1"/>
</dbReference>
<evidence type="ECO:0000256" key="2">
    <source>
        <dbReference type="ARBA" id="ARBA00022980"/>
    </source>
</evidence>
<reference evidence="5" key="1">
    <citation type="submission" date="2023-06" db="EMBL/GenBank/DDBJ databases">
        <title>Genome-scale phylogeny and comparative genomics of the fungal order Sordariales.</title>
        <authorList>
            <consortium name="Lawrence Berkeley National Laboratory"/>
            <person name="Hensen N."/>
            <person name="Bonometti L."/>
            <person name="Westerberg I."/>
            <person name="Brannstrom I.O."/>
            <person name="Guillou S."/>
            <person name="Cros-Aarteil S."/>
            <person name="Calhoun S."/>
            <person name="Haridas S."/>
            <person name="Kuo A."/>
            <person name="Mondo S."/>
            <person name="Pangilinan J."/>
            <person name="Riley R."/>
            <person name="Labutti K."/>
            <person name="Andreopoulos B."/>
            <person name="Lipzen A."/>
            <person name="Chen C."/>
            <person name="Yanf M."/>
            <person name="Daum C."/>
            <person name="Ng V."/>
            <person name="Clum A."/>
            <person name="Steindorff A."/>
            <person name="Ohm R."/>
            <person name="Martin F."/>
            <person name="Silar P."/>
            <person name="Natvig D."/>
            <person name="Lalanne C."/>
            <person name="Gautier V."/>
            <person name="Ament-Velasquez S.L."/>
            <person name="Kruys A."/>
            <person name="Hutchinson M.I."/>
            <person name="Powell A.J."/>
            <person name="Barry K."/>
            <person name="Miller A.N."/>
            <person name="Grigoriev I.V."/>
            <person name="Debuchy R."/>
            <person name="Gladieux P."/>
            <person name="Thoren M.H."/>
            <person name="Johannesson H."/>
        </authorList>
    </citation>
    <scope>NUCLEOTIDE SEQUENCE</scope>
    <source>
        <strain evidence="5">8032-3</strain>
    </source>
</reference>
<gene>
    <name evidence="5" type="ORF">QBC33DRAFT_267217</name>
</gene>
<organism evidence="5 6">
    <name type="scientific">Phialemonium atrogriseum</name>
    <dbReference type="NCBI Taxonomy" id="1093897"/>
    <lineage>
        <taxon>Eukaryota</taxon>
        <taxon>Fungi</taxon>
        <taxon>Dikarya</taxon>
        <taxon>Ascomycota</taxon>
        <taxon>Pezizomycotina</taxon>
        <taxon>Sordariomycetes</taxon>
        <taxon>Sordariomycetidae</taxon>
        <taxon>Cephalothecales</taxon>
        <taxon>Cephalothecaceae</taxon>
        <taxon>Phialemonium</taxon>
    </lineage>
</organism>
<protein>
    <recommendedName>
        <fullName evidence="7">Ribosomal protein L34</fullName>
    </recommendedName>
</protein>
<dbReference type="GO" id="GO:0006412">
    <property type="term" value="P:translation"/>
    <property type="evidence" value="ECO:0007669"/>
    <property type="project" value="InterPro"/>
</dbReference>
<dbReference type="GO" id="GO:0005762">
    <property type="term" value="C:mitochondrial large ribosomal subunit"/>
    <property type="evidence" value="ECO:0007669"/>
    <property type="project" value="TreeGrafter"/>
</dbReference>
<dbReference type="PANTHER" id="PTHR14503:SF4">
    <property type="entry name" value="LARGE RIBOSOMAL SUBUNIT PROTEIN BL34M"/>
    <property type="match status" value="1"/>
</dbReference>
<keyword evidence="3" id="KW-0687">Ribonucleoprotein</keyword>
<dbReference type="Pfam" id="PF00468">
    <property type="entry name" value="Ribosomal_L34"/>
    <property type="match status" value="1"/>
</dbReference>
<comment type="caution">
    <text evidence="5">The sequence shown here is derived from an EMBL/GenBank/DDBJ whole genome shotgun (WGS) entry which is preliminary data.</text>
</comment>
<dbReference type="AlphaFoldDB" id="A0AAJ0C7J8"/>
<evidence type="ECO:0000256" key="4">
    <source>
        <dbReference type="SAM" id="MobiDB-lite"/>
    </source>
</evidence>
<dbReference type="GeneID" id="85306342"/>
<sequence>MPRLQPLFSLLRGACRGQPHQTALCASRTASATRSFSSLPSLRPSLIPSANTAFRPATSPLARLPPSESAAADVVPRTSITAHPALAGAGVQIRCGPRPTMASASRLIQKRRHGFLSRVKTKNGRKTLARRRAKGRKRLSA</sequence>
<feature type="region of interest" description="Disordered" evidence="4">
    <location>
        <begin position="120"/>
        <end position="141"/>
    </location>
</feature>
<dbReference type="Gene3D" id="1.10.287.3980">
    <property type="match status" value="1"/>
</dbReference>
<dbReference type="InterPro" id="IPR000271">
    <property type="entry name" value="Ribosomal_bL34"/>
</dbReference>
<dbReference type="EMBL" id="MU839000">
    <property type="protein sequence ID" value="KAK1770448.1"/>
    <property type="molecule type" value="Genomic_DNA"/>
</dbReference>
<dbReference type="PANTHER" id="PTHR14503">
    <property type="entry name" value="MITOCHONDRIAL RIBOSOMAL PROTEIN 34 FAMILY MEMBER"/>
    <property type="match status" value="1"/>
</dbReference>
<evidence type="ECO:0000313" key="5">
    <source>
        <dbReference type="EMBL" id="KAK1770448.1"/>
    </source>
</evidence>
<evidence type="ECO:0000256" key="3">
    <source>
        <dbReference type="ARBA" id="ARBA00023274"/>
    </source>
</evidence>
<name>A0AAJ0C7J8_9PEZI</name>
<keyword evidence="6" id="KW-1185">Reference proteome</keyword>
<dbReference type="GO" id="GO:0003735">
    <property type="term" value="F:structural constituent of ribosome"/>
    <property type="evidence" value="ECO:0007669"/>
    <property type="project" value="InterPro"/>
</dbReference>
<evidence type="ECO:0000256" key="1">
    <source>
        <dbReference type="ARBA" id="ARBA00010111"/>
    </source>
</evidence>
<evidence type="ECO:0008006" key="7">
    <source>
        <dbReference type="Google" id="ProtNLM"/>
    </source>
</evidence>
<evidence type="ECO:0000313" key="6">
    <source>
        <dbReference type="Proteomes" id="UP001244011"/>
    </source>
</evidence>
<comment type="similarity">
    <text evidence="1">Belongs to the bacterial ribosomal protein bL34 family.</text>
</comment>